<dbReference type="GO" id="GO:0017004">
    <property type="term" value="P:cytochrome complex assembly"/>
    <property type="evidence" value="ECO:0007669"/>
    <property type="project" value="UniProtKB-KW"/>
</dbReference>
<dbReference type="PANTHER" id="PTHR42852:SF6">
    <property type="entry name" value="THIOL:DISULFIDE INTERCHANGE PROTEIN DSBE"/>
    <property type="match status" value="1"/>
</dbReference>
<feature type="domain" description="Thioredoxin" evidence="5">
    <location>
        <begin position="192"/>
        <end position="343"/>
    </location>
</feature>
<dbReference type="InterPro" id="IPR050553">
    <property type="entry name" value="Thioredoxin_ResA/DsbE_sf"/>
</dbReference>
<sequence length="343" mass="38232">MKKILLVLSVLAVVACQEEQPKKDYVTFSGTITNPNTDSLLVEKRGFKKVIAVNKDGSFSDTLKVDDGMYFFYDGVESSALFLKNGYDLNLTMDTKEFDESIKYTGEGAENNNFLAEKALKEEKIFGQDFDKLDAAGLNKAMIDASNELSAFIDGRKGLDSLLVVKSKESLQGTIDSMKGYYGSMIALREAFPKGSPSPTFEDYENFKGGTTSLSDLEGKYVYIDVWATWCAPCKAEIPFLKKLEAEMHDKNITFVSMSIDDDRTHKGSWEQAKEDWKAMVADKELSGVQIMAPKGWQSTFIRDYRIQGIPRFILIDPNGKVVDPSAPRPSDPALKTMLADLL</sequence>
<dbReference type="InterPro" id="IPR013740">
    <property type="entry name" value="Redoxin"/>
</dbReference>
<dbReference type="SUPFAM" id="SSF52833">
    <property type="entry name" value="Thioredoxin-like"/>
    <property type="match status" value="1"/>
</dbReference>
<evidence type="ECO:0000256" key="3">
    <source>
        <dbReference type="ARBA" id="ARBA00023157"/>
    </source>
</evidence>
<gene>
    <name evidence="6" type="ORF">G5B37_02670</name>
</gene>
<proteinExistence type="predicted"/>
<dbReference type="InterPro" id="IPR013766">
    <property type="entry name" value="Thioredoxin_domain"/>
</dbReference>
<comment type="subcellular location">
    <subcellularLocation>
        <location evidence="1">Cell envelope</location>
    </subcellularLocation>
</comment>
<dbReference type="PROSITE" id="PS51257">
    <property type="entry name" value="PROKAR_LIPOPROTEIN"/>
    <property type="match status" value="1"/>
</dbReference>
<dbReference type="GO" id="GO:0016491">
    <property type="term" value="F:oxidoreductase activity"/>
    <property type="evidence" value="ECO:0007669"/>
    <property type="project" value="InterPro"/>
</dbReference>
<dbReference type="PANTHER" id="PTHR42852">
    <property type="entry name" value="THIOL:DISULFIDE INTERCHANGE PROTEIN DSBE"/>
    <property type="match status" value="1"/>
</dbReference>
<dbReference type="Pfam" id="PF08534">
    <property type="entry name" value="Redoxin"/>
    <property type="match status" value="1"/>
</dbReference>
<evidence type="ECO:0000313" key="6">
    <source>
        <dbReference type="EMBL" id="QIE58499.1"/>
    </source>
</evidence>
<dbReference type="Proteomes" id="UP000505306">
    <property type="component" value="Chromosome"/>
</dbReference>
<evidence type="ECO:0000256" key="2">
    <source>
        <dbReference type="ARBA" id="ARBA00022748"/>
    </source>
</evidence>
<keyword evidence="7" id="KW-1185">Reference proteome</keyword>
<evidence type="ECO:0000313" key="7">
    <source>
        <dbReference type="Proteomes" id="UP000505306"/>
    </source>
</evidence>
<dbReference type="EMBL" id="CP049057">
    <property type="protein sequence ID" value="QIE58499.1"/>
    <property type="molecule type" value="Genomic_DNA"/>
</dbReference>
<dbReference type="AlphaFoldDB" id="A0A6G6GIX1"/>
<dbReference type="PROSITE" id="PS51352">
    <property type="entry name" value="THIOREDOXIN_2"/>
    <property type="match status" value="1"/>
</dbReference>
<reference evidence="6 7" key="1">
    <citation type="submission" date="2020-02" db="EMBL/GenBank/DDBJ databases">
        <title>Complete genome sequence of Flavobacteriaceae bacterium.</title>
        <authorList>
            <person name="Kim S.-J."/>
            <person name="Kim Y.-S."/>
            <person name="Kim K.-H."/>
        </authorList>
    </citation>
    <scope>NUCLEOTIDE SEQUENCE [LARGE SCALE GENOMIC DNA]</scope>
    <source>
        <strain evidence="6 7">RR4-40</strain>
    </source>
</reference>
<dbReference type="Gene3D" id="3.40.30.10">
    <property type="entry name" value="Glutaredoxin"/>
    <property type="match status" value="1"/>
</dbReference>
<evidence type="ECO:0000259" key="5">
    <source>
        <dbReference type="PROSITE" id="PS51352"/>
    </source>
</evidence>
<keyword evidence="3" id="KW-1015">Disulfide bond</keyword>
<accession>A0A6G6GIX1</accession>
<dbReference type="GO" id="GO:0030313">
    <property type="term" value="C:cell envelope"/>
    <property type="evidence" value="ECO:0007669"/>
    <property type="project" value="UniProtKB-SubCell"/>
</dbReference>
<keyword evidence="2" id="KW-0201">Cytochrome c-type biogenesis</keyword>
<protein>
    <submittedName>
        <fullName evidence="6">TlpA family protein disulfide reductase</fullName>
    </submittedName>
</protein>
<organism evidence="6 7">
    <name type="scientific">Rasiella rasia</name>
    <dbReference type="NCBI Taxonomy" id="2744027"/>
    <lineage>
        <taxon>Bacteria</taxon>
        <taxon>Pseudomonadati</taxon>
        <taxon>Bacteroidota</taxon>
        <taxon>Flavobacteriia</taxon>
        <taxon>Flavobacteriales</taxon>
        <taxon>Flavobacteriaceae</taxon>
        <taxon>Rasiella</taxon>
    </lineage>
</organism>
<evidence type="ECO:0000256" key="1">
    <source>
        <dbReference type="ARBA" id="ARBA00004196"/>
    </source>
</evidence>
<keyword evidence="4" id="KW-0676">Redox-active center</keyword>
<evidence type="ECO:0000256" key="4">
    <source>
        <dbReference type="ARBA" id="ARBA00023284"/>
    </source>
</evidence>
<dbReference type="RefSeq" id="WP_164678506.1">
    <property type="nucleotide sequence ID" value="NZ_CP049057.1"/>
</dbReference>
<dbReference type="CDD" id="cd02966">
    <property type="entry name" value="TlpA_like_family"/>
    <property type="match status" value="1"/>
</dbReference>
<name>A0A6G6GIX1_9FLAO</name>
<dbReference type="KEGG" id="mgel:G5B37_02670"/>
<dbReference type="InterPro" id="IPR036249">
    <property type="entry name" value="Thioredoxin-like_sf"/>
</dbReference>